<dbReference type="InterPro" id="IPR044844">
    <property type="entry name" value="Trans_IPPS_euk-type"/>
</dbReference>
<proteinExistence type="predicted"/>
<evidence type="ECO:0000313" key="2">
    <source>
        <dbReference type="Proteomes" id="UP000509346"/>
    </source>
</evidence>
<name>A0A7D5PBD1_9EURY</name>
<dbReference type="InterPro" id="IPR008949">
    <property type="entry name" value="Isoprenoid_synthase_dom_sf"/>
</dbReference>
<dbReference type="OrthoDB" id="192754at2157"/>
<dbReference type="Proteomes" id="UP000509346">
    <property type="component" value="Chromosome"/>
</dbReference>
<dbReference type="EMBL" id="CP058909">
    <property type="protein sequence ID" value="QLH84081.1"/>
    <property type="molecule type" value="Genomic_DNA"/>
</dbReference>
<dbReference type="GeneID" id="56085253"/>
<sequence length="348" mass="39315">MSRNQTEQMFQDDLDYCYDAVQDVSRTFALTVAELDEPMSRDICVGYLLCRIADTVEDAGHIPPAEQRTLLDLYNRVLDPDDDATIAEFRAAVDEWIPESPNDDWEVVAQSPRVFRAFEGLDEDSRAAIRPPVRELVSGMAMFVERYAEQGGLRLQTFGELEEYCWYAAGTVGTLVTGLLSRNVDDSVSETLQNNARSFAMLLQLVNVSKDVATDFEEENNVYIPQELLDDQQLDTEDIRDGDNGEEFVPVIRRVVDRAEGYLDGAQTWLEAMPEIRGNTLSAWAIPFLLAVGTLRELEERPEDVIEEGDVKVSRSEVTTLFAMFSGEDDPSVAELRSKIRQQPLDEY</sequence>
<dbReference type="GO" id="GO:0045338">
    <property type="term" value="P:farnesyl diphosphate metabolic process"/>
    <property type="evidence" value="ECO:0007669"/>
    <property type="project" value="InterPro"/>
</dbReference>
<keyword evidence="2" id="KW-1185">Reference proteome</keyword>
<protein>
    <submittedName>
        <fullName evidence="1">Squalene/phytoene synthase family protein</fullName>
    </submittedName>
</protein>
<dbReference type="CDD" id="cd00683">
    <property type="entry name" value="Trans_IPPS_HH"/>
    <property type="match status" value="1"/>
</dbReference>
<dbReference type="InterPro" id="IPR033904">
    <property type="entry name" value="Trans_IPPS_HH"/>
</dbReference>
<dbReference type="KEGG" id="hpel:HZS54_21650"/>
<organism evidence="1 2">
    <name type="scientific">Halosimplex pelagicum</name>
    <dbReference type="NCBI Taxonomy" id="869886"/>
    <lineage>
        <taxon>Archaea</taxon>
        <taxon>Methanobacteriati</taxon>
        <taxon>Methanobacteriota</taxon>
        <taxon>Stenosarchaea group</taxon>
        <taxon>Halobacteria</taxon>
        <taxon>Halobacteriales</taxon>
        <taxon>Haloarculaceae</taxon>
        <taxon>Halosimplex</taxon>
    </lineage>
</organism>
<gene>
    <name evidence="1" type="ORF">HZS54_21650</name>
</gene>
<accession>A0A7D5PBD1</accession>
<dbReference type="RefSeq" id="WP_179919179.1">
    <property type="nucleotide sequence ID" value="NZ_CP058909.1"/>
</dbReference>
<dbReference type="SFLD" id="SFLDG01018">
    <property type="entry name" value="Squalene/Phytoene_Synthase_Lik"/>
    <property type="match status" value="1"/>
</dbReference>
<dbReference type="SFLD" id="SFLDS00005">
    <property type="entry name" value="Isoprenoid_Synthase_Type_I"/>
    <property type="match status" value="1"/>
</dbReference>
<dbReference type="Gene3D" id="1.10.600.10">
    <property type="entry name" value="Farnesyl Diphosphate Synthase"/>
    <property type="match status" value="1"/>
</dbReference>
<dbReference type="Pfam" id="PF00494">
    <property type="entry name" value="SQS_PSY"/>
    <property type="match status" value="1"/>
</dbReference>
<dbReference type="PANTHER" id="PTHR11626">
    <property type="entry name" value="FARNESYL-DIPHOSPHATE FARNESYLTRANSFERASE"/>
    <property type="match status" value="1"/>
</dbReference>
<dbReference type="SUPFAM" id="SSF48576">
    <property type="entry name" value="Terpenoid synthases"/>
    <property type="match status" value="1"/>
</dbReference>
<reference evidence="1 2" key="1">
    <citation type="submission" date="2020-07" db="EMBL/GenBank/DDBJ databases">
        <title>Halosimplex litoreum sp. nov. and Halosimplex rubrum sp. nov., isolated from different salt environments.</title>
        <authorList>
            <person name="Cui H."/>
        </authorList>
    </citation>
    <scope>NUCLEOTIDE SEQUENCE [LARGE SCALE GENOMIC DNA]</scope>
    <source>
        <strain evidence="1 2">R2</strain>
    </source>
</reference>
<dbReference type="PANTHER" id="PTHR11626:SF2">
    <property type="entry name" value="SQUALENE SYNTHASE"/>
    <property type="match status" value="1"/>
</dbReference>
<evidence type="ECO:0000313" key="1">
    <source>
        <dbReference type="EMBL" id="QLH84081.1"/>
    </source>
</evidence>
<dbReference type="InterPro" id="IPR002060">
    <property type="entry name" value="Squ/phyt_synthse"/>
</dbReference>
<dbReference type="AlphaFoldDB" id="A0A7D5PBD1"/>
<dbReference type="GO" id="GO:0051996">
    <property type="term" value="F:squalene synthase [NAD(P)H] activity"/>
    <property type="evidence" value="ECO:0007669"/>
    <property type="project" value="InterPro"/>
</dbReference>